<evidence type="ECO:0000256" key="5">
    <source>
        <dbReference type="ARBA" id="ARBA00023136"/>
    </source>
</evidence>
<keyword evidence="6" id="KW-0813">Transport</keyword>
<proteinExistence type="inferred from homology"/>
<evidence type="ECO:0000256" key="3">
    <source>
        <dbReference type="ARBA" id="ARBA00022692"/>
    </source>
</evidence>
<dbReference type="Proteomes" id="UP000638014">
    <property type="component" value="Unassembled WGS sequence"/>
</dbReference>
<organism evidence="8 9">
    <name type="scientific">Neiella litorisoli</name>
    <dbReference type="NCBI Taxonomy" id="2771431"/>
    <lineage>
        <taxon>Bacteria</taxon>
        <taxon>Pseudomonadati</taxon>
        <taxon>Pseudomonadota</taxon>
        <taxon>Gammaproteobacteria</taxon>
        <taxon>Alteromonadales</taxon>
        <taxon>Echinimonadaceae</taxon>
        <taxon>Neiella</taxon>
    </lineage>
</organism>
<feature type="transmembrane region" description="Helical" evidence="7">
    <location>
        <begin position="230"/>
        <end position="247"/>
    </location>
</feature>
<dbReference type="Pfam" id="PF00950">
    <property type="entry name" value="ABC-3"/>
    <property type="match status" value="2"/>
</dbReference>
<dbReference type="GO" id="GO:0043190">
    <property type="term" value="C:ATP-binding cassette (ABC) transporter complex"/>
    <property type="evidence" value="ECO:0007669"/>
    <property type="project" value="InterPro"/>
</dbReference>
<dbReference type="EMBL" id="JACXAF010000024">
    <property type="protein sequence ID" value="MBD1390867.1"/>
    <property type="molecule type" value="Genomic_DNA"/>
</dbReference>
<dbReference type="InterPro" id="IPR001626">
    <property type="entry name" value="ABC_TroCD"/>
</dbReference>
<comment type="similarity">
    <text evidence="2 6">Belongs to the ABC-3 integral membrane protein family.</text>
</comment>
<evidence type="ECO:0000256" key="6">
    <source>
        <dbReference type="RuleBase" id="RU003943"/>
    </source>
</evidence>
<evidence type="ECO:0000256" key="2">
    <source>
        <dbReference type="ARBA" id="ARBA00008034"/>
    </source>
</evidence>
<dbReference type="RefSeq" id="WP_191145931.1">
    <property type="nucleotide sequence ID" value="NZ_JACXAF010000024.1"/>
</dbReference>
<dbReference type="AlphaFoldDB" id="A0A8J6QM21"/>
<dbReference type="GO" id="GO:0055085">
    <property type="term" value="P:transmembrane transport"/>
    <property type="evidence" value="ECO:0007669"/>
    <property type="project" value="InterPro"/>
</dbReference>
<dbReference type="GO" id="GO:0010043">
    <property type="term" value="P:response to zinc ion"/>
    <property type="evidence" value="ECO:0007669"/>
    <property type="project" value="TreeGrafter"/>
</dbReference>
<feature type="transmembrane region" description="Helical" evidence="7">
    <location>
        <begin position="132"/>
        <end position="152"/>
    </location>
</feature>
<reference evidence="8" key="1">
    <citation type="submission" date="2020-09" db="EMBL/GenBank/DDBJ databases">
        <title>A novel bacterium of genus Neiella, isolated from South China Sea.</title>
        <authorList>
            <person name="Huang H."/>
            <person name="Mo K."/>
            <person name="Hu Y."/>
        </authorList>
    </citation>
    <scope>NUCLEOTIDE SEQUENCE</scope>
    <source>
        <strain evidence="8">HB171785</strain>
    </source>
</reference>
<name>A0A8J6QM21_9GAMM</name>
<keyword evidence="5 7" id="KW-0472">Membrane</keyword>
<dbReference type="InterPro" id="IPR037294">
    <property type="entry name" value="ABC_BtuC-like"/>
</dbReference>
<feature type="transmembrane region" description="Helical" evidence="7">
    <location>
        <begin position="33"/>
        <end position="52"/>
    </location>
</feature>
<feature type="transmembrane region" description="Helical" evidence="7">
    <location>
        <begin position="64"/>
        <end position="81"/>
    </location>
</feature>
<feature type="transmembrane region" description="Helical" evidence="7">
    <location>
        <begin position="7"/>
        <end position="27"/>
    </location>
</feature>
<comment type="subcellular location">
    <subcellularLocation>
        <location evidence="6">Cell membrane</location>
        <topology evidence="6">Multi-pass membrane protein</topology>
    </subcellularLocation>
    <subcellularLocation>
        <location evidence="1">Membrane</location>
        <topology evidence="1">Multi-pass membrane protein</topology>
    </subcellularLocation>
</comment>
<dbReference type="PANTHER" id="PTHR30477">
    <property type="entry name" value="ABC-TRANSPORTER METAL-BINDING PROTEIN"/>
    <property type="match status" value="1"/>
</dbReference>
<keyword evidence="3 6" id="KW-0812">Transmembrane</keyword>
<protein>
    <submittedName>
        <fullName evidence="8">Metal ABC transporter permease</fullName>
    </submittedName>
</protein>
<evidence type="ECO:0000256" key="7">
    <source>
        <dbReference type="SAM" id="Phobius"/>
    </source>
</evidence>
<dbReference type="PANTHER" id="PTHR30477:SF19">
    <property type="entry name" value="METAL ABC TRANSPORTER PERMEASE"/>
    <property type="match status" value="1"/>
</dbReference>
<comment type="caution">
    <text evidence="8">The sequence shown here is derived from an EMBL/GenBank/DDBJ whole genome shotgun (WGS) entry which is preliminary data.</text>
</comment>
<keyword evidence="9" id="KW-1185">Reference proteome</keyword>
<gene>
    <name evidence="8" type="ORF">IC617_15650</name>
</gene>
<feature type="transmembrane region" description="Helical" evidence="7">
    <location>
        <begin position="93"/>
        <end position="111"/>
    </location>
</feature>
<evidence type="ECO:0000313" key="9">
    <source>
        <dbReference type="Proteomes" id="UP000638014"/>
    </source>
</evidence>
<feature type="transmembrane region" description="Helical" evidence="7">
    <location>
        <begin position="204"/>
        <end position="224"/>
    </location>
</feature>
<feature type="transmembrane region" description="Helical" evidence="7">
    <location>
        <begin position="164"/>
        <end position="192"/>
    </location>
</feature>
<keyword evidence="4 7" id="KW-1133">Transmembrane helix</keyword>
<evidence type="ECO:0000256" key="4">
    <source>
        <dbReference type="ARBA" id="ARBA00022989"/>
    </source>
</evidence>
<sequence length="254" mass="27287">MADLLPILIPALVAGLLVVSTHVPLGYQVLRRGIIFIDLAIAQVAALGIVVAHQLHLMHTFHGVEYLLSVVFAMFAGLVLALLEKRLKQELEAVIGCIYVLAATAGLLVLAHDPHGGELLKQTLSGSILWATWDMLVWHGVVVAGVLVLLWWKRSLLNGIWFYPIFAIAITSAVDLVGVYLVFASLIMVPLATNRLPSGAKRLATAYGLSILAYAAGLLISAWWDLPSGATLVWCLAVVALAFALLAQRKATMA</sequence>
<evidence type="ECO:0000313" key="8">
    <source>
        <dbReference type="EMBL" id="MBD1390867.1"/>
    </source>
</evidence>
<evidence type="ECO:0000256" key="1">
    <source>
        <dbReference type="ARBA" id="ARBA00004141"/>
    </source>
</evidence>
<accession>A0A8J6QM21</accession>
<dbReference type="SUPFAM" id="SSF81345">
    <property type="entry name" value="ABC transporter involved in vitamin B12 uptake, BtuC"/>
    <property type="match status" value="1"/>
</dbReference>